<comment type="caution">
    <text evidence="1">The sequence shown here is derived from an EMBL/GenBank/DDBJ whole genome shotgun (WGS) entry which is preliminary data.</text>
</comment>
<organism evidence="1 2">
    <name type="scientific">Salinibacillus aidingensis</name>
    <dbReference type="NCBI Taxonomy" id="237684"/>
    <lineage>
        <taxon>Bacteria</taxon>
        <taxon>Bacillati</taxon>
        <taxon>Bacillota</taxon>
        <taxon>Bacilli</taxon>
        <taxon>Bacillales</taxon>
        <taxon>Bacillaceae</taxon>
        <taxon>Salinibacillus</taxon>
    </lineage>
</organism>
<dbReference type="Pfam" id="PF14183">
    <property type="entry name" value="YwpF"/>
    <property type="match status" value="1"/>
</dbReference>
<name>A0ABN1BBF8_9BACI</name>
<evidence type="ECO:0000313" key="1">
    <source>
        <dbReference type="EMBL" id="GAA0494242.1"/>
    </source>
</evidence>
<reference evidence="1 2" key="1">
    <citation type="journal article" date="2019" name="Int. J. Syst. Evol. Microbiol.">
        <title>The Global Catalogue of Microorganisms (GCM) 10K type strain sequencing project: providing services to taxonomists for standard genome sequencing and annotation.</title>
        <authorList>
            <consortium name="The Broad Institute Genomics Platform"/>
            <consortium name="The Broad Institute Genome Sequencing Center for Infectious Disease"/>
            <person name="Wu L."/>
            <person name="Ma J."/>
        </authorList>
    </citation>
    <scope>NUCLEOTIDE SEQUENCE [LARGE SCALE GENOMIC DNA]</scope>
    <source>
        <strain evidence="1 2">JCM 12389</strain>
    </source>
</reference>
<gene>
    <name evidence="1" type="ORF">GCM10008986_20980</name>
</gene>
<dbReference type="EMBL" id="BAAADO010000004">
    <property type="protein sequence ID" value="GAA0494242.1"/>
    <property type="molecule type" value="Genomic_DNA"/>
</dbReference>
<dbReference type="RefSeq" id="WP_343840670.1">
    <property type="nucleotide sequence ID" value="NZ_BAAADO010000004.1"/>
</dbReference>
<dbReference type="InterPro" id="IPR025573">
    <property type="entry name" value="YwpF"/>
</dbReference>
<evidence type="ECO:0000313" key="2">
    <source>
        <dbReference type="Proteomes" id="UP001500880"/>
    </source>
</evidence>
<dbReference type="Proteomes" id="UP001500880">
    <property type="component" value="Unassembled WGS sequence"/>
</dbReference>
<sequence>MKTFKLISLDVLEKQGDELKNMPIDLTDGLIINREDEDNHWLVEAYMDDSYKDYFQQMQDENREYVLQVKISKESNEPATMMVKLVGLNQIGSSMNVLFLGTLLNRKQEKVEEMLQALIQEGYQGTELLEKFKEKSKLFDISSSSK</sequence>
<protein>
    <submittedName>
        <fullName evidence="1">YwpF-like family protein</fullName>
    </submittedName>
</protein>
<accession>A0ABN1BBF8</accession>
<keyword evidence="2" id="KW-1185">Reference proteome</keyword>
<proteinExistence type="predicted"/>